<dbReference type="EMBL" id="LNYR01000006">
    <property type="protein sequence ID" value="KTD52933.1"/>
    <property type="molecule type" value="Genomic_DNA"/>
</dbReference>
<protein>
    <submittedName>
        <fullName evidence="2">Uncharacterized protein</fullName>
    </submittedName>
</protein>
<evidence type="ECO:0000313" key="2">
    <source>
        <dbReference type="EMBL" id="STY16337.1"/>
    </source>
</evidence>
<gene>
    <name evidence="1" type="ORF">Lqua_0766</name>
    <name evidence="2" type="ORF">NCTC12376_00118</name>
</gene>
<evidence type="ECO:0000313" key="1">
    <source>
        <dbReference type="EMBL" id="KTD52933.1"/>
    </source>
</evidence>
<dbReference type="AlphaFoldDB" id="A0A378KS75"/>
<proteinExistence type="predicted"/>
<reference evidence="2 4" key="2">
    <citation type="submission" date="2018-06" db="EMBL/GenBank/DDBJ databases">
        <authorList>
            <consortium name="Pathogen Informatics"/>
            <person name="Doyle S."/>
        </authorList>
    </citation>
    <scope>NUCLEOTIDE SEQUENCE [LARGE SCALE GENOMIC DNA]</scope>
    <source>
        <strain evidence="2 4">NCTC12376</strain>
    </source>
</reference>
<reference evidence="1 3" key="1">
    <citation type="submission" date="2015-11" db="EMBL/GenBank/DDBJ databases">
        <title>Genomic analysis of 38 Legionella species identifies large and diverse effector repertoires.</title>
        <authorList>
            <person name="Burstein D."/>
            <person name="Amaro F."/>
            <person name="Zusman T."/>
            <person name="Lifshitz Z."/>
            <person name="Cohen O."/>
            <person name="Gilbert J.A."/>
            <person name="Pupko T."/>
            <person name="Shuman H.A."/>
            <person name="Segal G."/>
        </authorList>
    </citation>
    <scope>NUCLEOTIDE SEQUENCE [LARGE SCALE GENOMIC DNA]</scope>
    <source>
        <strain evidence="1 3">ATCC 49507</strain>
    </source>
</reference>
<sequence length="59" mass="6693">MLHKYRGDLQLNCCVYTDEPMPQTDVSLSVAYIKNDVLTFQIKNGSLISTGLFLSRLIQ</sequence>
<dbReference type="Proteomes" id="UP000054639">
    <property type="component" value="Unassembled WGS sequence"/>
</dbReference>
<evidence type="ECO:0000313" key="3">
    <source>
        <dbReference type="Proteomes" id="UP000054639"/>
    </source>
</evidence>
<dbReference type="Proteomes" id="UP000254230">
    <property type="component" value="Unassembled WGS sequence"/>
</dbReference>
<dbReference type="EMBL" id="UGOW01000001">
    <property type="protein sequence ID" value="STY16337.1"/>
    <property type="molecule type" value="Genomic_DNA"/>
</dbReference>
<name>A0A378KS75_9GAMM</name>
<accession>A0A378KS75</accession>
<evidence type="ECO:0000313" key="4">
    <source>
        <dbReference type="Proteomes" id="UP000254230"/>
    </source>
</evidence>
<keyword evidence="3" id="KW-1185">Reference proteome</keyword>
<organism evidence="2 4">
    <name type="scientific">Legionella quateirensis</name>
    <dbReference type="NCBI Taxonomy" id="45072"/>
    <lineage>
        <taxon>Bacteria</taxon>
        <taxon>Pseudomonadati</taxon>
        <taxon>Pseudomonadota</taxon>
        <taxon>Gammaproteobacteria</taxon>
        <taxon>Legionellales</taxon>
        <taxon>Legionellaceae</taxon>
        <taxon>Legionella</taxon>
    </lineage>
</organism>